<dbReference type="EMBL" id="JAEDAH010000009">
    <property type="protein sequence ID" value="MCA6062450.1"/>
    <property type="molecule type" value="Genomic_DNA"/>
</dbReference>
<dbReference type="InterPro" id="IPR052340">
    <property type="entry name" value="RNase_Y/CdgJ"/>
</dbReference>
<dbReference type="InterPro" id="IPR013976">
    <property type="entry name" value="HDOD"/>
</dbReference>
<keyword evidence="3" id="KW-1185">Reference proteome</keyword>
<evidence type="ECO:0000313" key="3">
    <source>
        <dbReference type="Proteomes" id="UP000714380"/>
    </source>
</evidence>
<dbReference type="SUPFAM" id="SSF109604">
    <property type="entry name" value="HD-domain/PDEase-like"/>
    <property type="match status" value="1"/>
</dbReference>
<accession>A0ABS7ZQ20</accession>
<dbReference type="SUPFAM" id="SSF55826">
    <property type="entry name" value="YbaK/ProRS associated domain"/>
    <property type="match status" value="1"/>
</dbReference>
<sequence>MAIPATVQKVLDDWHIDYSLTNDEELYRLMQSNPPASYSAKVANVIFLKDEHGKVQVVIPGNRMLDLNQLAHQLGRQFTALSAEELTKLKAKHGLNEFPALPQVTQLESLVDDHLLSEDEVFIVSGDSHEWLKIPAEHFRSLTTSSHLGTYTAPLLTDIHYNDADQDLEDIHAAIRQFTPLRIKQRLSETLDLPPLPETARRIIELRVDPNADTTSLAQTVELDPGMSAQVVSWARSPYYGVRGEVKTVEDAVIRVLGFDLVINLALGLSLGRTLSVPKEGPHGYAPFWQQAVVTAALCGELVRLIPARHRPSQGLAYLCGLLHNFGFLVLGHVFPPQFSLVNRHIEANPHINRFYVERHLLGLTREQIAASLLQQWRMPEELVMAVRQQHNPFYEGEHSEYVRLLHIATRSLRRHGFGDGPFEKPQDYLFDSLSLQADAVEEVTQRLLERVDDLGELVQMLNK</sequence>
<dbReference type="InterPro" id="IPR014627">
    <property type="entry name" value="UCP036888_HDGYP-like"/>
</dbReference>
<evidence type="ECO:0000313" key="2">
    <source>
        <dbReference type="EMBL" id="MCA6062450.1"/>
    </source>
</evidence>
<dbReference type="PROSITE" id="PS51833">
    <property type="entry name" value="HDOD"/>
    <property type="match status" value="1"/>
</dbReference>
<protein>
    <submittedName>
        <fullName evidence="2">HDOD domain-containing protein</fullName>
    </submittedName>
</protein>
<dbReference type="InterPro" id="IPR007214">
    <property type="entry name" value="YbaK/aa-tRNA-synth-assoc-dom"/>
</dbReference>
<dbReference type="Pfam" id="PF04073">
    <property type="entry name" value="tRNA_edit"/>
    <property type="match status" value="1"/>
</dbReference>
<dbReference type="CDD" id="cd04332">
    <property type="entry name" value="YbaK_like"/>
    <property type="match status" value="1"/>
</dbReference>
<proteinExistence type="predicted"/>
<dbReference type="Gene3D" id="3.90.960.10">
    <property type="entry name" value="YbaK/aminoacyl-tRNA synthetase-associated domain"/>
    <property type="match status" value="1"/>
</dbReference>
<evidence type="ECO:0000259" key="1">
    <source>
        <dbReference type="PROSITE" id="PS51833"/>
    </source>
</evidence>
<feature type="domain" description="HDOD" evidence="1">
    <location>
        <begin position="193"/>
        <end position="393"/>
    </location>
</feature>
<dbReference type="Proteomes" id="UP000714380">
    <property type="component" value="Unassembled WGS sequence"/>
</dbReference>
<organism evidence="2 3">
    <name type="scientific">Thalassolituus marinus</name>
    <dbReference type="NCBI Taxonomy" id="671053"/>
    <lineage>
        <taxon>Bacteria</taxon>
        <taxon>Pseudomonadati</taxon>
        <taxon>Pseudomonadota</taxon>
        <taxon>Gammaproteobacteria</taxon>
        <taxon>Oceanospirillales</taxon>
        <taxon>Oceanospirillaceae</taxon>
        <taxon>Thalassolituus</taxon>
    </lineage>
</organism>
<dbReference type="Gene3D" id="1.10.3210.10">
    <property type="entry name" value="Hypothetical protein af1432"/>
    <property type="match status" value="1"/>
</dbReference>
<dbReference type="InterPro" id="IPR036754">
    <property type="entry name" value="YbaK/aa-tRNA-synt-asso_dom_sf"/>
</dbReference>
<dbReference type="PANTHER" id="PTHR33525:SF3">
    <property type="entry name" value="RIBONUCLEASE Y"/>
    <property type="match status" value="1"/>
</dbReference>
<dbReference type="Pfam" id="PF08668">
    <property type="entry name" value="HDOD"/>
    <property type="match status" value="1"/>
</dbReference>
<comment type="caution">
    <text evidence="2">The sequence shown here is derived from an EMBL/GenBank/DDBJ whole genome shotgun (WGS) entry which is preliminary data.</text>
</comment>
<dbReference type="RefSeq" id="WP_225671470.1">
    <property type="nucleotide sequence ID" value="NZ_JAEDAH010000009.1"/>
</dbReference>
<gene>
    <name evidence="2" type="ORF">I9W95_02405</name>
</gene>
<dbReference type="PANTHER" id="PTHR33525">
    <property type="match status" value="1"/>
</dbReference>
<reference evidence="2 3" key="1">
    <citation type="submission" date="2020-12" db="EMBL/GenBank/DDBJ databases">
        <title>Novel Thalassolituus-related marine hydrocarbonoclastic bacteria mediated algae-derived hydrocarbons mineralization in twilight zone of the northern South China Sea.</title>
        <authorList>
            <person name="Dong C."/>
        </authorList>
    </citation>
    <scope>NUCLEOTIDE SEQUENCE [LARGE SCALE GENOMIC DNA]</scope>
    <source>
        <strain evidence="2 3">IMCC1826</strain>
    </source>
</reference>
<name>A0ABS7ZQ20_9GAMM</name>
<dbReference type="PIRSF" id="PIRSF036888">
    <property type="entry name" value="HDGYPm_UCP036888"/>
    <property type="match status" value="1"/>
</dbReference>